<feature type="domain" description="Tyr recombinase" evidence="3">
    <location>
        <begin position="27"/>
        <end position="157"/>
    </location>
</feature>
<protein>
    <submittedName>
        <fullName evidence="4">Integrase</fullName>
    </submittedName>
</protein>
<name>A0ABT9MZJ5_9ACTN</name>
<keyword evidence="5" id="KW-1185">Reference proteome</keyword>
<dbReference type="InterPro" id="IPR011010">
    <property type="entry name" value="DNA_brk_join_enz"/>
</dbReference>
<reference evidence="4 5" key="1">
    <citation type="submission" date="2023-07" db="EMBL/GenBank/DDBJ databases">
        <title>Sequencing the genomes of 1000 actinobacteria strains.</title>
        <authorList>
            <person name="Klenk H.-P."/>
        </authorList>
    </citation>
    <scope>NUCLEOTIDE SEQUENCE [LARGE SCALE GENOMIC DNA]</scope>
    <source>
        <strain evidence="4 5">DSM 44710</strain>
    </source>
</reference>
<gene>
    <name evidence="4" type="ORF">J2S43_005369</name>
</gene>
<dbReference type="SUPFAM" id="SSF56349">
    <property type="entry name" value="DNA breaking-rejoining enzymes"/>
    <property type="match status" value="1"/>
</dbReference>
<proteinExistence type="predicted"/>
<feature type="region of interest" description="Disordered" evidence="2">
    <location>
        <begin position="97"/>
        <end position="157"/>
    </location>
</feature>
<comment type="caution">
    <text evidence="4">The sequence shown here is derived from an EMBL/GenBank/DDBJ whole genome shotgun (WGS) entry which is preliminary data.</text>
</comment>
<evidence type="ECO:0000313" key="4">
    <source>
        <dbReference type="EMBL" id="MDP9796857.1"/>
    </source>
</evidence>
<dbReference type="PROSITE" id="PS51898">
    <property type="entry name" value="TYR_RECOMBINASE"/>
    <property type="match status" value="1"/>
</dbReference>
<dbReference type="EMBL" id="JAUSRA010000001">
    <property type="protein sequence ID" value="MDP9796857.1"/>
    <property type="molecule type" value="Genomic_DNA"/>
</dbReference>
<feature type="compositionally biased region" description="Basic residues" evidence="2">
    <location>
        <begin position="146"/>
        <end position="157"/>
    </location>
</feature>
<dbReference type="InterPro" id="IPR002104">
    <property type="entry name" value="Integrase_catalytic"/>
</dbReference>
<dbReference type="Gene3D" id="1.10.443.10">
    <property type="entry name" value="Intergrase catalytic core"/>
    <property type="match status" value="1"/>
</dbReference>
<sequence length="157" mass="17141">MWVKQAEINATRNVVALCDPPDGKPGRTSKSLTFEAAQAVLNAAQGTRLHAYVVLSLLIGARTEELRALMWSLVDLTGKPNATPPIPAVIQVWRSVREGGDAKTKKSRAHPRATSALHRRADHSPPASERRPANSRPPLAGQRSSLRLRTRYRAGRG</sequence>
<evidence type="ECO:0000313" key="5">
    <source>
        <dbReference type="Proteomes" id="UP001240984"/>
    </source>
</evidence>
<accession>A0ABT9MZJ5</accession>
<keyword evidence="1" id="KW-0233">DNA recombination</keyword>
<evidence type="ECO:0000256" key="2">
    <source>
        <dbReference type="SAM" id="MobiDB-lite"/>
    </source>
</evidence>
<feature type="compositionally biased region" description="Basic residues" evidence="2">
    <location>
        <begin position="105"/>
        <end position="121"/>
    </location>
</feature>
<evidence type="ECO:0000259" key="3">
    <source>
        <dbReference type="PROSITE" id="PS51898"/>
    </source>
</evidence>
<dbReference type="Proteomes" id="UP001240984">
    <property type="component" value="Unassembled WGS sequence"/>
</dbReference>
<evidence type="ECO:0000256" key="1">
    <source>
        <dbReference type="ARBA" id="ARBA00023172"/>
    </source>
</evidence>
<organism evidence="4 5">
    <name type="scientific">Catenuloplanes nepalensis</name>
    <dbReference type="NCBI Taxonomy" id="587533"/>
    <lineage>
        <taxon>Bacteria</taxon>
        <taxon>Bacillati</taxon>
        <taxon>Actinomycetota</taxon>
        <taxon>Actinomycetes</taxon>
        <taxon>Micromonosporales</taxon>
        <taxon>Micromonosporaceae</taxon>
        <taxon>Catenuloplanes</taxon>
    </lineage>
</organism>
<dbReference type="InterPro" id="IPR013762">
    <property type="entry name" value="Integrase-like_cat_sf"/>
</dbReference>